<keyword evidence="3" id="KW-1185">Reference proteome</keyword>
<evidence type="ECO:0000256" key="1">
    <source>
        <dbReference type="SAM" id="MobiDB-lite"/>
    </source>
</evidence>
<reference evidence="2 3" key="2">
    <citation type="journal article" date="2023" name="Mol. Biol. Evol.">
        <title>Genomics of Secondarily Temperate Adaptation in the Only Non-Antarctic Icefish.</title>
        <authorList>
            <person name="Rivera-Colon A.G."/>
            <person name="Rayamajhi N."/>
            <person name="Minhas B.F."/>
            <person name="Madrigal G."/>
            <person name="Bilyk K.T."/>
            <person name="Yoon V."/>
            <person name="Hune M."/>
            <person name="Gregory S."/>
            <person name="Cheng C.H.C."/>
            <person name="Catchen J.M."/>
        </authorList>
    </citation>
    <scope>NUCLEOTIDE SEQUENCE [LARGE SCALE GENOMIC DNA]</scope>
    <source>
        <strain evidence="2">JMC-PN-2008</strain>
    </source>
</reference>
<dbReference type="Proteomes" id="UP001346869">
    <property type="component" value="Unassembled WGS sequence"/>
</dbReference>
<evidence type="ECO:0000313" key="2">
    <source>
        <dbReference type="EMBL" id="KAK5854368.1"/>
    </source>
</evidence>
<dbReference type="AlphaFoldDB" id="A0AAN8ABY5"/>
<comment type="caution">
    <text evidence="2">The sequence shown here is derived from an EMBL/GenBank/DDBJ whole genome shotgun (WGS) entry which is preliminary data.</text>
</comment>
<protein>
    <submittedName>
        <fullName evidence="2">Uncharacterized protein</fullName>
    </submittedName>
</protein>
<evidence type="ECO:0000313" key="3">
    <source>
        <dbReference type="Proteomes" id="UP001346869"/>
    </source>
</evidence>
<organism evidence="2 3">
    <name type="scientific">Eleginops maclovinus</name>
    <name type="common">Patagonian blennie</name>
    <name type="synonym">Eleginus maclovinus</name>
    <dbReference type="NCBI Taxonomy" id="56733"/>
    <lineage>
        <taxon>Eukaryota</taxon>
        <taxon>Metazoa</taxon>
        <taxon>Chordata</taxon>
        <taxon>Craniata</taxon>
        <taxon>Vertebrata</taxon>
        <taxon>Euteleostomi</taxon>
        <taxon>Actinopterygii</taxon>
        <taxon>Neopterygii</taxon>
        <taxon>Teleostei</taxon>
        <taxon>Neoteleostei</taxon>
        <taxon>Acanthomorphata</taxon>
        <taxon>Eupercaria</taxon>
        <taxon>Perciformes</taxon>
        <taxon>Notothenioidei</taxon>
        <taxon>Eleginopidae</taxon>
        <taxon>Eleginops</taxon>
    </lineage>
</organism>
<accession>A0AAN8ABY5</accession>
<sequence>MKEWGSAGDSISVGGWVGFKDREDQSIGDPFWVDGAEFPSAALRFLSSRYPVRHPEGHTVGHRGDGGRRGEEVDSEQDREGIGAAAMVRPVVTV</sequence>
<name>A0AAN8ABY5_ELEMC</name>
<feature type="compositionally biased region" description="Basic and acidic residues" evidence="1">
    <location>
        <begin position="54"/>
        <end position="81"/>
    </location>
</feature>
<reference evidence="2 3" key="1">
    <citation type="journal article" date="2023" name="Genes (Basel)">
        <title>Chromosome-Level Genome Assembly and Circadian Gene Repertoire of the Patagonia Blennie Eleginops maclovinus-The Closest Ancestral Proxy of Antarctic Cryonotothenioids.</title>
        <authorList>
            <person name="Cheng C.C."/>
            <person name="Rivera-Colon A.G."/>
            <person name="Minhas B.F."/>
            <person name="Wilson L."/>
            <person name="Rayamajhi N."/>
            <person name="Vargas-Chacoff L."/>
            <person name="Catchen J.M."/>
        </authorList>
    </citation>
    <scope>NUCLEOTIDE SEQUENCE [LARGE SCALE GENOMIC DNA]</scope>
    <source>
        <strain evidence="2">JMC-PN-2008</strain>
    </source>
</reference>
<gene>
    <name evidence="2" type="ORF">PBY51_015443</name>
</gene>
<dbReference type="EMBL" id="JAUZQC010000019">
    <property type="protein sequence ID" value="KAK5854368.1"/>
    <property type="molecule type" value="Genomic_DNA"/>
</dbReference>
<proteinExistence type="predicted"/>
<feature type="region of interest" description="Disordered" evidence="1">
    <location>
        <begin position="54"/>
        <end position="83"/>
    </location>
</feature>